<comment type="cofactor">
    <cofactor evidence="1 5">
        <name>Mg(2+)</name>
        <dbReference type="ChEBI" id="CHEBI:18420"/>
    </cofactor>
</comment>
<dbReference type="Proteomes" id="UP000267798">
    <property type="component" value="Unassembled WGS sequence"/>
</dbReference>
<feature type="binding site" evidence="5">
    <location>
        <position position="87"/>
    </location>
    <ligand>
        <name>Mg(2+)</name>
        <dbReference type="ChEBI" id="CHEBI:18420"/>
        <label>1</label>
        <note>catalytic</note>
    </ligand>
</feature>
<protein>
    <submittedName>
        <fullName evidence="6">Inositol monophosphatase</fullName>
    </submittedName>
</protein>
<evidence type="ECO:0000256" key="1">
    <source>
        <dbReference type="ARBA" id="ARBA00001946"/>
    </source>
</evidence>
<feature type="binding site" evidence="5">
    <location>
        <position position="84"/>
    </location>
    <ligand>
        <name>Mg(2+)</name>
        <dbReference type="ChEBI" id="CHEBI:18420"/>
        <label>1</label>
        <note>catalytic</note>
    </ligand>
</feature>
<feature type="binding site" evidence="5">
    <location>
        <position position="86"/>
    </location>
    <ligand>
        <name>Mg(2+)</name>
        <dbReference type="ChEBI" id="CHEBI:18420"/>
        <label>1</label>
        <note>catalytic</note>
    </ligand>
</feature>
<dbReference type="OrthoDB" id="9772456at2"/>
<evidence type="ECO:0000256" key="2">
    <source>
        <dbReference type="ARBA" id="ARBA00022723"/>
    </source>
</evidence>
<dbReference type="FunFam" id="3.30.540.10:FF:000003">
    <property type="entry name" value="Inositol-1-monophosphatase"/>
    <property type="match status" value="1"/>
</dbReference>
<dbReference type="Gene3D" id="3.30.540.10">
    <property type="entry name" value="Fructose-1,6-Bisphosphatase, subunit A, domain 1"/>
    <property type="match status" value="1"/>
</dbReference>
<evidence type="ECO:0000313" key="6">
    <source>
        <dbReference type="EMBL" id="RJX40648.1"/>
    </source>
</evidence>
<proteinExistence type="predicted"/>
<dbReference type="SUPFAM" id="SSF56655">
    <property type="entry name" value="Carbohydrate phosphatase"/>
    <property type="match status" value="1"/>
</dbReference>
<dbReference type="Gene3D" id="3.40.190.80">
    <property type="match status" value="1"/>
</dbReference>
<dbReference type="GO" id="GO:0046872">
    <property type="term" value="F:metal ion binding"/>
    <property type="evidence" value="ECO:0007669"/>
    <property type="project" value="UniProtKB-KW"/>
</dbReference>
<organism evidence="6 7">
    <name type="scientific">Paenibacillus pinisoli</name>
    <dbReference type="NCBI Taxonomy" id="1276110"/>
    <lineage>
        <taxon>Bacteria</taxon>
        <taxon>Bacillati</taxon>
        <taxon>Bacillota</taxon>
        <taxon>Bacilli</taxon>
        <taxon>Bacillales</taxon>
        <taxon>Paenibacillaceae</taxon>
        <taxon>Paenibacillus</taxon>
    </lineage>
</organism>
<evidence type="ECO:0000313" key="7">
    <source>
        <dbReference type="Proteomes" id="UP000267798"/>
    </source>
</evidence>
<comment type="caution">
    <text evidence="6">The sequence shown here is derived from an EMBL/GenBank/DDBJ whole genome shotgun (WGS) entry which is preliminary data.</text>
</comment>
<dbReference type="PANTHER" id="PTHR20854:SF4">
    <property type="entry name" value="INOSITOL-1-MONOPHOSPHATASE-RELATED"/>
    <property type="match status" value="1"/>
</dbReference>
<dbReference type="EMBL" id="QXQB01000001">
    <property type="protein sequence ID" value="RJX40648.1"/>
    <property type="molecule type" value="Genomic_DNA"/>
</dbReference>
<dbReference type="PRINTS" id="PR00377">
    <property type="entry name" value="IMPHPHTASES"/>
</dbReference>
<accession>A0A3A6PMQ7</accession>
<dbReference type="AlphaFoldDB" id="A0A3A6PMQ7"/>
<dbReference type="RefSeq" id="WP_120106425.1">
    <property type="nucleotide sequence ID" value="NZ_QXQB01000001.1"/>
</dbReference>
<dbReference type="PANTHER" id="PTHR20854">
    <property type="entry name" value="INOSITOL MONOPHOSPHATASE"/>
    <property type="match status" value="1"/>
</dbReference>
<keyword evidence="4 5" id="KW-0460">Magnesium</keyword>
<keyword evidence="2 5" id="KW-0479">Metal-binding</keyword>
<dbReference type="InterPro" id="IPR000760">
    <property type="entry name" value="Inositol_monophosphatase-like"/>
</dbReference>
<reference evidence="6 7" key="1">
    <citation type="submission" date="2018-09" db="EMBL/GenBank/DDBJ databases">
        <title>Paenibacillus aracenensis nov. sp. isolated from a cave in southern Spain.</title>
        <authorList>
            <person name="Jurado V."/>
            <person name="Gutierrez-Patricio S."/>
            <person name="Gonzalez-Pimentel J.L."/>
            <person name="Miller A.Z."/>
            <person name="Laiz L."/>
            <person name="Saiz-Jimenez C."/>
        </authorList>
    </citation>
    <scope>NUCLEOTIDE SEQUENCE [LARGE SCALE GENOMIC DNA]</scope>
    <source>
        <strain evidence="6 7">JCM 19203</strain>
    </source>
</reference>
<dbReference type="GO" id="GO:0008934">
    <property type="term" value="F:inositol monophosphate 1-phosphatase activity"/>
    <property type="evidence" value="ECO:0007669"/>
    <property type="project" value="TreeGrafter"/>
</dbReference>
<dbReference type="GO" id="GO:0006020">
    <property type="term" value="P:inositol metabolic process"/>
    <property type="evidence" value="ECO:0007669"/>
    <property type="project" value="TreeGrafter"/>
</dbReference>
<name>A0A3A6PMQ7_9BACL</name>
<evidence type="ECO:0000256" key="4">
    <source>
        <dbReference type="ARBA" id="ARBA00022842"/>
    </source>
</evidence>
<dbReference type="Pfam" id="PF00459">
    <property type="entry name" value="Inositol_P"/>
    <property type="match status" value="1"/>
</dbReference>
<keyword evidence="7" id="KW-1185">Reference proteome</keyword>
<dbReference type="GO" id="GO:0007165">
    <property type="term" value="P:signal transduction"/>
    <property type="evidence" value="ECO:0007669"/>
    <property type="project" value="TreeGrafter"/>
</dbReference>
<feature type="binding site" evidence="5">
    <location>
        <position position="211"/>
    </location>
    <ligand>
        <name>Mg(2+)</name>
        <dbReference type="ChEBI" id="CHEBI:18420"/>
        <label>1</label>
        <note>catalytic</note>
    </ligand>
</feature>
<gene>
    <name evidence="6" type="ORF">D3P09_01115</name>
</gene>
<feature type="binding site" evidence="5">
    <location>
        <position position="68"/>
    </location>
    <ligand>
        <name>Mg(2+)</name>
        <dbReference type="ChEBI" id="CHEBI:18420"/>
        <label>1</label>
        <note>catalytic</note>
    </ligand>
</feature>
<evidence type="ECO:0000256" key="3">
    <source>
        <dbReference type="ARBA" id="ARBA00022801"/>
    </source>
</evidence>
<keyword evidence="3" id="KW-0378">Hydrolase</keyword>
<sequence length="264" mass="29371">MMMHMAKEVAIAAAYEAGRYIKERFGSLLRIEEKDEHGDVVTEVDHEAEAIILSKLRSVFPDHAIRSEEAGDDGKQSEWQWLVDPLDGTNNFAAGLPLFGVSITLMRQNEPVLSVIYEPITDRLYTAAAGEGARCNQLPVSMNPSRAFTKAKVGWIQGHAVQQREEAVQLRHYIDVSTKRMMRLWAPTLQWSMLARGDLDAIIVYHSEGEDLYSGILLALEAGAAVTDFEGNPFSGAADQPCLIACHPDRLPYFLNMLAEGMKH</sequence>
<evidence type="ECO:0000256" key="5">
    <source>
        <dbReference type="PIRSR" id="PIRSR600760-2"/>
    </source>
</evidence>